<dbReference type="CDD" id="cd00121">
    <property type="entry name" value="MATH"/>
    <property type="match status" value="1"/>
</dbReference>
<reference evidence="1 2" key="1">
    <citation type="submission" date="2018-04" db="EMBL/GenBank/DDBJ databases">
        <title>WGS assembly of Panicum hallii var. hallii HAL2.</title>
        <authorList>
            <person name="Lovell J."/>
            <person name="Jenkins J."/>
            <person name="Lowry D."/>
            <person name="Mamidi S."/>
            <person name="Sreedasyam A."/>
            <person name="Weng X."/>
            <person name="Barry K."/>
            <person name="Bonette J."/>
            <person name="Campitelli B."/>
            <person name="Daum C."/>
            <person name="Gordon S."/>
            <person name="Gould B."/>
            <person name="Lipzen A."/>
            <person name="MacQueen A."/>
            <person name="Palacio-Mejia J."/>
            <person name="Plott C."/>
            <person name="Shakirov E."/>
            <person name="Shu S."/>
            <person name="Yoshinaga Y."/>
            <person name="Zane M."/>
            <person name="Rokhsar D."/>
            <person name="Grimwood J."/>
            <person name="Schmutz J."/>
            <person name="Juenger T."/>
        </authorList>
    </citation>
    <scope>NUCLEOTIDE SEQUENCE [LARGE SCALE GENOMIC DNA]</scope>
    <source>
        <strain evidence="2">cv. HAL2</strain>
    </source>
</reference>
<dbReference type="PANTHER" id="PTHR26379">
    <property type="entry name" value="BTB/POZ AND MATH DOMAIN-CONTAINING PROTEIN 1"/>
    <property type="match status" value="1"/>
</dbReference>
<gene>
    <name evidence="1" type="ORF">GQ55_3G488800</name>
</gene>
<name>A0A2T7EJW6_9POAL</name>
<evidence type="ECO:0000313" key="2">
    <source>
        <dbReference type="Proteomes" id="UP000244336"/>
    </source>
</evidence>
<dbReference type="Proteomes" id="UP000244336">
    <property type="component" value="Chromosome 3"/>
</dbReference>
<protein>
    <submittedName>
        <fullName evidence="1">Uncharacterized protein</fullName>
    </submittedName>
</protein>
<dbReference type="Gramene" id="PUZ68102">
    <property type="protein sequence ID" value="PUZ68102"/>
    <property type="gene ID" value="GQ55_3G488800"/>
</dbReference>
<dbReference type="InterPro" id="IPR008974">
    <property type="entry name" value="TRAF-like"/>
</dbReference>
<dbReference type="OrthoDB" id="645158at2759"/>
<accession>A0A2T7EJW6</accession>
<dbReference type="SUPFAM" id="SSF49599">
    <property type="entry name" value="TRAF domain-like"/>
    <property type="match status" value="1"/>
</dbReference>
<organism evidence="1 2">
    <name type="scientific">Panicum hallii var. hallii</name>
    <dbReference type="NCBI Taxonomy" id="1504633"/>
    <lineage>
        <taxon>Eukaryota</taxon>
        <taxon>Viridiplantae</taxon>
        <taxon>Streptophyta</taxon>
        <taxon>Embryophyta</taxon>
        <taxon>Tracheophyta</taxon>
        <taxon>Spermatophyta</taxon>
        <taxon>Magnoliopsida</taxon>
        <taxon>Liliopsida</taxon>
        <taxon>Poales</taxon>
        <taxon>Poaceae</taxon>
        <taxon>PACMAD clade</taxon>
        <taxon>Panicoideae</taxon>
        <taxon>Panicodae</taxon>
        <taxon>Paniceae</taxon>
        <taxon>Panicinae</taxon>
        <taxon>Panicum</taxon>
        <taxon>Panicum sect. Panicum</taxon>
    </lineage>
</organism>
<sequence length="341" mass="37719">MVGDLLAAADWWYQLMERMIPCDPASGSWGRERRGLARQKTEKEDVCRGAHEFTIFGYSGVRRTHSIAGDFICSGAFEVGGHEGRILYYPSGYEDARSDRVAALLQLVTGIDPDVTMEVAGTFSIGNHTADGGTATMFDFCHEFMDDILENGSMVELATVDSRYVGRDDSLWVECVFEFGIRVATRTCTATTAAREIVVPPPNISWHLERLITDGGHHGARVRRHLPPQGGGQRRVVPRASPRALRAGAGLVERSTSSRSCGEECHEQQEVSCGSRGSGLWSSRPCSTSSTRTSWTRFAGDLLVAADRYQLVERMRPMCKNLLCEMITPVLLLLLRRPWSS</sequence>
<evidence type="ECO:0000313" key="1">
    <source>
        <dbReference type="EMBL" id="PUZ68102.1"/>
    </source>
</evidence>
<dbReference type="EMBL" id="CM009751">
    <property type="protein sequence ID" value="PUZ68102.1"/>
    <property type="molecule type" value="Genomic_DNA"/>
</dbReference>
<dbReference type="Gene3D" id="2.60.210.10">
    <property type="entry name" value="Apoptosis, Tumor Necrosis Factor Receptor Associated Protein 2, Chain A"/>
    <property type="match status" value="1"/>
</dbReference>
<dbReference type="AlphaFoldDB" id="A0A2T7EJW6"/>
<dbReference type="PANTHER" id="PTHR26379:SF494">
    <property type="entry name" value="BTB DOMAIN-CONTAINING PROTEIN"/>
    <property type="match status" value="1"/>
</dbReference>
<keyword evidence="2" id="KW-1185">Reference proteome</keyword>
<proteinExistence type="predicted"/>
<dbReference type="GO" id="GO:0016567">
    <property type="term" value="P:protein ubiquitination"/>
    <property type="evidence" value="ECO:0007669"/>
    <property type="project" value="InterPro"/>
</dbReference>
<dbReference type="InterPro" id="IPR002083">
    <property type="entry name" value="MATH/TRAF_dom"/>
</dbReference>
<dbReference type="InterPro" id="IPR045005">
    <property type="entry name" value="BPM1-6"/>
</dbReference>